<reference evidence="1" key="1">
    <citation type="submission" date="2020-05" db="EMBL/GenBank/DDBJ databases">
        <authorList>
            <person name="Chiriac C."/>
            <person name="Salcher M."/>
            <person name="Ghai R."/>
            <person name="Kavagutti S V."/>
        </authorList>
    </citation>
    <scope>NUCLEOTIDE SEQUENCE</scope>
</reference>
<protein>
    <submittedName>
        <fullName evidence="1">Uncharacterized protein</fullName>
    </submittedName>
</protein>
<organism evidence="1">
    <name type="scientific">uncultured Caudovirales phage</name>
    <dbReference type="NCBI Taxonomy" id="2100421"/>
    <lineage>
        <taxon>Viruses</taxon>
        <taxon>Duplodnaviria</taxon>
        <taxon>Heunggongvirae</taxon>
        <taxon>Uroviricota</taxon>
        <taxon>Caudoviricetes</taxon>
        <taxon>Peduoviridae</taxon>
        <taxon>Maltschvirus</taxon>
        <taxon>Maltschvirus maltsch</taxon>
    </lineage>
</organism>
<evidence type="ECO:0000313" key="1">
    <source>
        <dbReference type="EMBL" id="CAB5224322.1"/>
    </source>
</evidence>
<accession>A0A6J7XAC8</accession>
<dbReference type="EMBL" id="LR798330">
    <property type="protein sequence ID" value="CAB5224322.1"/>
    <property type="molecule type" value="Genomic_DNA"/>
</dbReference>
<feature type="non-terminal residue" evidence="1">
    <location>
        <position position="24"/>
    </location>
</feature>
<gene>
    <name evidence="1" type="ORF">UFOVP386_48</name>
</gene>
<name>A0A6J7XAC8_9CAUD</name>
<sequence length="24" mass="2759">MGKVSRVKFTQKNGTFKDMNITEV</sequence>
<proteinExistence type="predicted"/>